<dbReference type="SUPFAM" id="SSF55781">
    <property type="entry name" value="GAF domain-like"/>
    <property type="match status" value="1"/>
</dbReference>
<dbReference type="AlphaFoldDB" id="A0AAF1KMP1"/>
<proteinExistence type="predicted"/>
<feature type="domain" description="HTH iclR-type" evidence="4">
    <location>
        <begin position="15"/>
        <end position="78"/>
    </location>
</feature>
<evidence type="ECO:0000259" key="5">
    <source>
        <dbReference type="PROSITE" id="PS51078"/>
    </source>
</evidence>
<dbReference type="InterPro" id="IPR005471">
    <property type="entry name" value="Tscrpt_reg_IclR_N"/>
</dbReference>
<evidence type="ECO:0000313" key="7">
    <source>
        <dbReference type="Proteomes" id="UP001196068"/>
    </source>
</evidence>
<dbReference type="InterPro" id="IPR050707">
    <property type="entry name" value="HTH_MetabolicPath_Reg"/>
</dbReference>
<dbReference type="GO" id="GO:0045892">
    <property type="term" value="P:negative regulation of DNA-templated transcription"/>
    <property type="evidence" value="ECO:0007669"/>
    <property type="project" value="TreeGrafter"/>
</dbReference>
<dbReference type="GO" id="GO:0003700">
    <property type="term" value="F:DNA-binding transcription factor activity"/>
    <property type="evidence" value="ECO:0007669"/>
    <property type="project" value="TreeGrafter"/>
</dbReference>
<keyword evidence="2" id="KW-0238">DNA-binding</keyword>
<dbReference type="Gene3D" id="1.10.10.10">
    <property type="entry name" value="Winged helix-like DNA-binding domain superfamily/Winged helix DNA-binding domain"/>
    <property type="match status" value="1"/>
</dbReference>
<dbReference type="PANTHER" id="PTHR30136:SF39">
    <property type="entry name" value="TRANSCRIPTIONAL REGULATORY PROTEIN"/>
    <property type="match status" value="1"/>
</dbReference>
<protein>
    <submittedName>
        <fullName evidence="6">IclR family transcriptional regulator</fullName>
    </submittedName>
</protein>
<dbReference type="SUPFAM" id="SSF46785">
    <property type="entry name" value="Winged helix' DNA-binding domain"/>
    <property type="match status" value="1"/>
</dbReference>
<evidence type="ECO:0000256" key="3">
    <source>
        <dbReference type="ARBA" id="ARBA00023163"/>
    </source>
</evidence>
<evidence type="ECO:0000259" key="4">
    <source>
        <dbReference type="PROSITE" id="PS51077"/>
    </source>
</evidence>
<dbReference type="InterPro" id="IPR036388">
    <property type="entry name" value="WH-like_DNA-bd_sf"/>
</dbReference>
<dbReference type="InterPro" id="IPR036390">
    <property type="entry name" value="WH_DNA-bd_sf"/>
</dbReference>
<dbReference type="InterPro" id="IPR014757">
    <property type="entry name" value="Tscrpt_reg_IclR_C"/>
</dbReference>
<dbReference type="PROSITE" id="PS51077">
    <property type="entry name" value="HTH_ICLR"/>
    <property type="match status" value="1"/>
</dbReference>
<dbReference type="SMART" id="SM00346">
    <property type="entry name" value="HTH_ICLR"/>
    <property type="match status" value="1"/>
</dbReference>
<reference evidence="6" key="1">
    <citation type="submission" date="2020-01" db="EMBL/GenBank/DDBJ databases">
        <authorList>
            <person name="Rat A."/>
        </authorList>
    </citation>
    <scope>NUCLEOTIDE SEQUENCE</scope>
    <source>
        <strain evidence="6">LMG 28251</strain>
    </source>
</reference>
<keyword evidence="3" id="KW-0804">Transcription</keyword>
<comment type="caution">
    <text evidence="6">The sequence shown here is derived from an EMBL/GenBank/DDBJ whole genome shotgun (WGS) entry which is preliminary data.</text>
</comment>
<dbReference type="Pfam" id="PF01614">
    <property type="entry name" value="IclR_C"/>
    <property type="match status" value="1"/>
</dbReference>
<evidence type="ECO:0000256" key="1">
    <source>
        <dbReference type="ARBA" id="ARBA00023015"/>
    </source>
</evidence>
<dbReference type="GO" id="GO:0003677">
    <property type="term" value="F:DNA binding"/>
    <property type="evidence" value="ECO:0007669"/>
    <property type="project" value="UniProtKB-KW"/>
</dbReference>
<dbReference type="PANTHER" id="PTHR30136">
    <property type="entry name" value="HELIX-TURN-HELIX TRANSCRIPTIONAL REGULATOR, ICLR FAMILY"/>
    <property type="match status" value="1"/>
</dbReference>
<evidence type="ECO:0000313" key="6">
    <source>
        <dbReference type="EMBL" id="MBR0655784.1"/>
    </source>
</evidence>
<keyword evidence="7" id="KW-1185">Reference proteome</keyword>
<dbReference type="Gene3D" id="3.30.450.40">
    <property type="match status" value="1"/>
</dbReference>
<keyword evidence="1" id="KW-0805">Transcription regulation</keyword>
<dbReference type="Pfam" id="PF09339">
    <property type="entry name" value="HTH_IclR"/>
    <property type="match status" value="1"/>
</dbReference>
<feature type="domain" description="IclR-ED" evidence="5">
    <location>
        <begin position="79"/>
        <end position="261"/>
    </location>
</feature>
<dbReference type="PROSITE" id="PS51078">
    <property type="entry name" value="ICLR_ED"/>
    <property type="match status" value="1"/>
</dbReference>
<evidence type="ECO:0000256" key="2">
    <source>
        <dbReference type="ARBA" id="ARBA00023125"/>
    </source>
</evidence>
<reference evidence="6" key="2">
    <citation type="journal article" date="2021" name="Syst. Appl. Microbiol.">
        <title>Roseomonas hellenica sp. nov., isolated from roots of wild-growing Alkanna tinctoria.</title>
        <authorList>
            <person name="Rat A."/>
            <person name="Naranjo H.D."/>
            <person name="Lebbe L."/>
            <person name="Cnockaert M."/>
            <person name="Krigas N."/>
            <person name="Grigoriadou K."/>
            <person name="Maloupa E."/>
            <person name="Willems A."/>
        </authorList>
    </citation>
    <scope>NUCLEOTIDE SEQUENCE</scope>
    <source>
        <strain evidence="6">LMG 28251</strain>
    </source>
</reference>
<sequence length="272" mass="29227">MGIAPNGLSPSLRWRARRERAVSLLREVSAARGNGATLKMLAHCAGLPQPTAHRLLKVLQAEGLLERDPASRSYRLGSLLYEFGLAAAPRVDARRLCAGTLERITEAVGDTTYLNCRSDNDALCLDRSEGVSEIRALPIEIGNRRPLGVGAGSLAVLASLPSSEVDAVIAANAGRYRRHGLTAERIRTYVEATRARGFAITSGRIVARYRGVAIAIGNGIGGTPASLSVVAVAERLDTRRIELVARLLAREKKALRAILTNERENPRRGIAP</sequence>
<gene>
    <name evidence="6" type="ORF">GXW79_11935</name>
</gene>
<accession>A0AAF1KMP1</accession>
<dbReference type="EMBL" id="JAAEDH010000012">
    <property type="protein sequence ID" value="MBR0655784.1"/>
    <property type="molecule type" value="Genomic_DNA"/>
</dbReference>
<name>A0AAF1KMP1_9PROT</name>
<organism evidence="6 7">
    <name type="scientific">Plastoroseomonas arctica</name>
    <dbReference type="NCBI Taxonomy" id="1509237"/>
    <lineage>
        <taxon>Bacteria</taxon>
        <taxon>Pseudomonadati</taxon>
        <taxon>Pseudomonadota</taxon>
        <taxon>Alphaproteobacteria</taxon>
        <taxon>Acetobacterales</taxon>
        <taxon>Acetobacteraceae</taxon>
        <taxon>Plastoroseomonas</taxon>
    </lineage>
</organism>
<dbReference type="Proteomes" id="UP001196068">
    <property type="component" value="Unassembled WGS sequence"/>
</dbReference>
<dbReference type="InterPro" id="IPR029016">
    <property type="entry name" value="GAF-like_dom_sf"/>
</dbReference>